<feature type="compositionally biased region" description="Basic and acidic residues" evidence="1">
    <location>
        <begin position="101"/>
        <end position="114"/>
    </location>
</feature>
<sequence length="114" mass="12774">MTGVVDLPPYEQTTDKQAIVHPGEVYCHLTGCWRGRVPLAETRNLRDHPSRHGLMVAWTPSGRISEATKAAVAAWYESLFDDEEKYNLESNEEDNQAANGEQDHNGKVEEGRGH</sequence>
<organism evidence="2 3">
    <name type="scientific">Penicillium expansum</name>
    <name type="common">Blue mold rot fungus</name>
    <dbReference type="NCBI Taxonomy" id="27334"/>
    <lineage>
        <taxon>Eukaryota</taxon>
        <taxon>Fungi</taxon>
        <taxon>Dikarya</taxon>
        <taxon>Ascomycota</taxon>
        <taxon>Pezizomycotina</taxon>
        <taxon>Eurotiomycetes</taxon>
        <taxon>Eurotiomycetidae</taxon>
        <taxon>Eurotiales</taxon>
        <taxon>Aspergillaceae</taxon>
        <taxon>Penicillium</taxon>
    </lineage>
</organism>
<dbReference type="RefSeq" id="XP_016600686.1">
    <property type="nucleotide sequence ID" value="XM_016744766.1"/>
</dbReference>
<evidence type="ECO:0000313" key="2">
    <source>
        <dbReference type="EMBL" id="KGO59516.1"/>
    </source>
</evidence>
<keyword evidence="3" id="KW-1185">Reference proteome</keyword>
<dbReference type="AlphaFoldDB" id="A0A0A2I650"/>
<accession>A0A0A2I650</accession>
<comment type="caution">
    <text evidence="2">The sequence shown here is derived from an EMBL/GenBank/DDBJ whole genome shotgun (WGS) entry which is preliminary data.</text>
</comment>
<dbReference type="GeneID" id="27680186"/>
<gene>
    <name evidence="2" type="ORF">PEX2_074960</name>
</gene>
<dbReference type="VEuPathDB" id="FungiDB:PEXP_082720"/>
<dbReference type="Proteomes" id="UP000030143">
    <property type="component" value="Unassembled WGS sequence"/>
</dbReference>
<evidence type="ECO:0000313" key="3">
    <source>
        <dbReference type="Proteomes" id="UP000030143"/>
    </source>
</evidence>
<proteinExistence type="predicted"/>
<evidence type="ECO:0000256" key="1">
    <source>
        <dbReference type="SAM" id="MobiDB-lite"/>
    </source>
</evidence>
<dbReference type="OrthoDB" id="4368793at2759"/>
<reference evidence="2 3" key="1">
    <citation type="journal article" date="2015" name="Mol. Plant Microbe Interact.">
        <title>Genome, transcriptome, and functional analyses of Penicillium expansum provide new insights into secondary metabolism and pathogenicity.</title>
        <authorList>
            <person name="Ballester A.R."/>
            <person name="Marcet-Houben M."/>
            <person name="Levin E."/>
            <person name="Sela N."/>
            <person name="Selma-Lazaro C."/>
            <person name="Carmona L."/>
            <person name="Wisniewski M."/>
            <person name="Droby S."/>
            <person name="Gonzalez-Candelas L."/>
            <person name="Gabaldon T."/>
        </authorList>
    </citation>
    <scope>NUCLEOTIDE SEQUENCE [LARGE SCALE GENOMIC DNA]</scope>
    <source>
        <strain evidence="2 3">MD-8</strain>
    </source>
</reference>
<dbReference type="EMBL" id="JQFZ01000094">
    <property type="protein sequence ID" value="KGO59516.1"/>
    <property type="molecule type" value="Genomic_DNA"/>
</dbReference>
<feature type="region of interest" description="Disordered" evidence="1">
    <location>
        <begin position="87"/>
        <end position="114"/>
    </location>
</feature>
<dbReference type="PhylomeDB" id="A0A0A2I650"/>
<name>A0A0A2I650_PENEN</name>
<protein>
    <submittedName>
        <fullName evidence="2">Uncharacterized protein</fullName>
    </submittedName>
</protein>
<dbReference type="HOGENOM" id="CLU_2121872_0_0_1"/>